<proteinExistence type="predicted"/>
<dbReference type="GO" id="GO:0003700">
    <property type="term" value="F:DNA-binding transcription factor activity"/>
    <property type="evidence" value="ECO:0007669"/>
    <property type="project" value="TreeGrafter"/>
</dbReference>
<dbReference type="PANTHER" id="PTHR33221">
    <property type="entry name" value="WINGED HELIX-TURN-HELIX TRANSCRIPTIONAL REGULATOR, RRF2 FAMILY"/>
    <property type="match status" value="1"/>
</dbReference>
<evidence type="ECO:0000313" key="1">
    <source>
        <dbReference type="EMBL" id="KUK86562.1"/>
    </source>
</evidence>
<dbReference type="Proteomes" id="UP000053467">
    <property type="component" value="Unassembled WGS sequence"/>
</dbReference>
<dbReference type="PANTHER" id="PTHR33221:SF9">
    <property type="entry name" value="RRF2 FAMILY PROTEIN"/>
    <property type="match status" value="1"/>
</dbReference>
<dbReference type="NCBIfam" id="TIGR00738">
    <property type="entry name" value="rrf2_super"/>
    <property type="match status" value="1"/>
</dbReference>
<gene>
    <name evidence="1" type="ORF">XE03_1438</name>
</gene>
<dbReference type="SUPFAM" id="SSF46785">
    <property type="entry name" value="Winged helix' DNA-binding domain"/>
    <property type="match status" value="1"/>
</dbReference>
<sequence>MKITKELECVIATLTALGRNKGKYLSLNDIVEITNFSKPFTRKIVAKILKLGYIKSEMGPQGGYALNDGSTKISLKKLVEDIENRKRFVECYNSKSCISKKKCIISNSMKDLNRQLDRVLESFTIENFIKGE</sequence>
<dbReference type="InterPro" id="IPR000944">
    <property type="entry name" value="Tscrpt_reg_Rrf2"/>
</dbReference>
<organism evidence="1 2">
    <name type="scientific">candidate division TA06 bacterium 34_109</name>
    <dbReference type="NCBI Taxonomy" id="1635277"/>
    <lineage>
        <taxon>Bacteria</taxon>
        <taxon>Bacteria division TA06</taxon>
    </lineage>
</organism>
<dbReference type="InterPro" id="IPR036388">
    <property type="entry name" value="WH-like_DNA-bd_sf"/>
</dbReference>
<name>A0A117M679_UNCT6</name>
<dbReference type="Pfam" id="PF02082">
    <property type="entry name" value="Rrf2"/>
    <property type="match status" value="1"/>
</dbReference>
<reference evidence="2" key="1">
    <citation type="journal article" date="2015" name="MBio">
        <title>Genome-Resolved Metagenomic Analysis Reveals Roles for Candidate Phyla and Other Microbial Community Members in Biogeochemical Transformations in Oil Reservoirs.</title>
        <authorList>
            <person name="Hu P."/>
            <person name="Tom L."/>
            <person name="Singh A."/>
            <person name="Thomas B.C."/>
            <person name="Baker B.J."/>
            <person name="Piceno Y.M."/>
            <person name="Andersen G.L."/>
            <person name="Banfield J.F."/>
        </authorList>
    </citation>
    <scope>NUCLEOTIDE SEQUENCE [LARGE SCALE GENOMIC DNA]</scope>
</reference>
<dbReference type="InterPro" id="IPR036390">
    <property type="entry name" value="WH_DNA-bd_sf"/>
</dbReference>
<dbReference type="Gene3D" id="1.10.10.10">
    <property type="entry name" value="Winged helix-like DNA-binding domain superfamily/Winged helix DNA-binding domain"/>
    <property type="match status" value="1"/>
</dbReference>
<protein>
    <submittedName>
        <fullName evidence="1">Transcriptional regulator, BadM/Rrf2 family</fullName>
    </submittedName>
</protein>
<comment type="caution">
    <text evidence="1">The sequence shown here is derived from an EMBL/GenBank/DDBJ whole genome shotgun (WGS) entry which is preliminary data.</text>
</comment>
<dbReference type="AlphaFoldDB" id="A0A117M679"/>
<dbReference type="EMBL" id="LGGX01000016">
    <property type="protein sequence ID" value="KUK86562.1"/>
    <property type="molecule type" value="Genomic_DNA"/>
</dbReference>
<dbReference type="GO" id="GO:0005829">
    <property type="term" value="C:cytosol"/>
    <property type="evidence" value="ECO:0007669"/>
    <property type="project" value="TreeGrafter"/>
</dbReference>
<dbReference type="PROSITE" id="PS51197">
    <property type="entry name" value="HTH_RRF2_2"/>
    <property type="match status" value="1"/>
</dbReference>
<accession>A0A117M679</accession>
<evidence type="ECO:0000313" key="2">
    <source>
        <dbReference type="Proteomes" id="UP000053467"/>
    </source>
</evidence>